<accession>A0A0D7BJF1</accession>
<dbReference type="STRING" id="1314674.A0A0D7BJF1"/>
<dbReference type="Gene3D" id="2.115.10.20">
    <property type="entry name" value="Glycosyl hydrolase domain, family 43"/>
    <property type="match status" value="1"/>
</dbReference>
<reference evidence="2 3" key="1">
    <citation type="journal article" date="2015" name="Fungal Genet. Biol.">
        <title>Evolution of novel wood decay mechanisms in Agaricales revealed by the genome sequences of Fistulina hepatica and Cylindrobasidium torrendii.</title>
        <authorList>
            <person name="Floudas D."/>
            <person name="Held B.W."/>
            <person name="Riley R."/>
            <person name="Nagy L.G."/>
            <person name="Koehler G."/>
            <person name="Ransdell A.S."/>
            <person name="Younus H."/>
            <person name="Chow J."/>
            <person name="Chiniquy J."/>
            <person name="Lipzen A."/>
            <person name="Tritt A."/>
            <person name="Sun H."/>
            <person name="Haridas S."/>
            <person name="LaButti K."/>
            <person name="Ohm R.A."/>
            <person name="Kues U."/>
            <person name="Blanchette R.A."/>
            <person name="Grigoriev I.V."/>
            <person name="Minto R.E."/>
            <person name="Hibbett D.S."/>
        </authorList>
    </citation>
    <scope>NUCLEOTIDE SEQUENCE [LARGE SCALE GENOMIC DNA]</scope>
    <source>
        <strain evidence="2 3">FP15055 ss-10</strain>
    </source>
</reference>
<organism evidence="2 3">
    <name type="scientific">Cylindrobasidium torrendii FP15055 ss-10</name>
    <dbReference type="NCBI Taxonomy" id="1314674"/>
    <lineage>
        <taxon>Eukaryota</taxon>
        <taxon>Fungi</taxon>
        <taxon>Dikarya</taxon>
        <taxon>Basidiomycota</taxon>
        <taxon>Agaricomycotina</taxon>
        <taxon>Agaricomycetes</taxon>
        <taxon>Agaricomycetidae</taxon>
        <taxon>Agaricales</taxon>
        <taxon>Marasmiineae</taxon>
        <taxon>Physalacriaceae</taxon>
        <taxon>Cylindrobasidium</taxon>
    </lineage>
</organism>
<evidence type="ECO:0000313" key="2">
    <source>
        <dbReference type="EMBL" id="KIY70360.1"/>
    </source>
</evidence>
<proteinExistence type="predicted"/>
<dbReference type="OrthoDB" id="19657at2759"/>
<name>A0A0D7BJF1_9AGAR</name>
<dbReference type="CDD" id="cd08983">
    <property type="entry name" value="GH43_Bt3655-like"/>
    <property type="match status" value="1"/>
</dbReference>
<keyword evidence="2" id="KW-0378">Hydrolase</keyword>
<dbReference type="Proteomes" id="UP000054007">
    <property type="component" value="Unassembled WGS sequence"/>
</dbReference>
<feature type="signal peptide" evidence="1">
    <location>
        <begin position="1"/>
        <end position="18"/>
    </location>
</feature>
<sequence>MFLLGTLTTVLYTSGVLAAAVSGHQDVEERQTEDYAGYGFIYFIGEKYATGEQIYFAASNGNTPAAWNIVNGGKPVLTSTLGDKGVRDPYIIRHPTSGTFYVVATDLKVNGSGKSWDYLSRQGSRSLAIWESKDLVNWSDQRLVELAPPEAGMAWAPEATWDPVAEHFVVYWASKLYESTDTNHTGSSYSRQLYSNTTDFVTFTEAEVWIDRGNDNIDTTVCLDPETKYYHRFSKADGKWVIQERALSLFAEWETVFEGVGYSDHGQVEGPLCFTDNLDASLTHVWVDDIADRAGEVQGYIPYQTTNLTSGAWTLSEGYTLPTDPRHGTVFALTARELEALSSISV</sequence>
<evidence type="ECO:0000313" key="3">
    <source>
        <dbReference type="Proteomes" id="UP000054007"/>
    </source>
</evidence>
<dbReference type="PANTHER" id="PTHR43301">
    <property type="entry name" value="ARABINAN ENDO-1,5-ALPHA-L-ARABINOSIDASE"/>
    <property type="match status" value="1"/>
</dbReference>
<feature type="chain" id="PRO_5002317256" evidence="1">
    <location>
        <begin position="19"/>
        <end position="346"/>
    </location>
</feature>
<dbReference type="InterPro" id="IPR023296">
    <property type="entry name" value="Glyco_hydro_beta-prop_sf"/>
</dbReference>
<dbReference type="SUPFAM" id="SSF75005">
    <property type="entry name" value="Arabinanase/levansucrase/invertase"/>
    <property type="match status" value="1"/>
</dbReference>
<dbReference type="EMBL" id="KN880469">
    <property type="protein sequence ID" value="KIY70360.1"/>
    <property type="molecule type" value="Genomic_DNA"/>
</dbReference>
<evidence type="ECO:0000256" key="1">
    <source>
        <dbReference type="SAM" id="SignalP"/>
    </source>
</evidence>
<dbReference type="InterPro" id="IPR050727">
    <property type="entry name" value="GH43_arabinanases"/>
</dbReference>
<gene>
    <name evidence="2" type="ORF">CYLTODRAFT_419834</name>
</gene>
<keyword evidence="3" id="KW-1185">Reference proteome</keyword>
<dbReference type="GO" id="GO:0016787">
    <property type="term" value="F:hydrolase activity"/>
    <property type="evidence" value="ECO:0007669"/>
    <property type="project" value="UniProtKB-KW"/>
</dbReference>
<dbReference type="AlphaFoldDB" id="A0A0D7BJF1"/>
<keyword evidence="1" id="KW-0732">Signal</keyword>
<dbReference type="PANTHER" id="PTHR43301:SF3">
    <property type="entry name" value="ARABINAN ENDO-1,5-ALPHA-L-ARABINOSIDASE A-RELATED"/>
    <property type="match status" value="1"/>
</dbReference>
<protein>
    <submittedName>
        <fullName evidence="2">Glycoside hydrolase family 43 protein</fullName>
    </submittedName>
</protein>